<protein>
    <submittedName>
        <fullName evidence="1">Uncharacterized protein</fullName>
    </submittedName>
</protein>
<comment type="caution">
    <text evidence="1">The sequence shown here is derived from an EMBL/GenBank/DDBJ whole genome shotgun (WGS) entry which is preliminary data.</text>
</comment>
<evidence type="ECO:0000313" key="1">
    <source>
        <dbReference type="EMBL" id="KAK4010348.1"/>
    </source>
</evidence>
<keyword evidence="2" id="KW-1185">Reference proteome</keyword>
<dbReference type="EMBL" id="JAOYFB010000003">
    <property type="protein sequence ID" value="KAK4010348.1"/>
    <property type="molecule type" value="Genomic_DNA"/>
</dbReference>
<proteinExistence type="predicted"/>
<reference evidence="1 2" key="1">
    <citation type="journal article" date="2023" name="Nucleic Acids Res.">
        <title>The hologenome of Daphnia magna reveals possible DNA methylation and microbiome-mediated evolution of the host genome.</title>
        <authorList>
            <person name="Chaturvedi A."/>
            <person name="Li X."/>
            <person name="Dhandapani V."/>
            <person name="Marshall H."/>
            <person name="Kissane S."/>
            <person name="Cuenca-Cambronero M."/>
            <person name="Asole G."/>
            <person name="Calvet F."/>
            <person name="Ruiz-Romero M."/>
            <person name="Marangio P."/>
            <person name="Guigo R."/>
            <person name="Rago D."/>
            <person name="Mirbahai L."/>
            <person name="Eastwood N."/>
            <person name="Colbourne J.K."/>
            <person name="Zhou J."/>
            <person name="Mallon E."/>
            <person name="Orsini L."/>
        </authorList>
    </citation>
    <scope>NUCLEOTIDE SEQUENCE [LARGE SCALE GENOMIC DNA]</scope>
    <source>
        <strain evidence="1">LRV0_1</strain>
    </source>
</reference>
<evidence type="ECO:0000313" key="2">
    <source>
        <dbReference type="Proteomes" id="UP001234178"/>
    </source>
</evidence>
<name>A0ABQ9ZBR9_9CRUS</name>
<organism evidence="1 2">
    <name type="scientific">Daphnia magna</name>
    <dbReference type="NCBI Taxonomy" id="35525"/>
    <lineage>
        <taxon>Eukaryota</taxon>
        <taxon>Metazoa</taxon>
        <taxon>Ecdysozoa</taxon>
        <taxon>Arthropoda</taxon>
        <taxon>Crustacea</taxon>
        <taxon>Branchiopoda</taxon>
        <taxon>Diplostraca</taxon>
        <taxon>Cladocera</taxon>
        <taxon>Anomopoda</taxon>
        <taxon>Daphniidae</taxon>
        <taxon>Daphnia</taxon>
    </lineage>
</organism>
<dbReference type="Proteomes" id="UP001234178">
    <property type="component" value="Unassembled WGS sequence"/>
</dbReference>
<gene>
    <name evidence="1" type="ORF">OUZ56_019494</name>
</gene>
<sequence>MSLLFELSASRPSSARNKFAIPDVCLYKEGESPSFEHLLLRRISEMKFALILLLGLLVFSNQQFFQLLEKERLLWWLFHYPPRPVFHNYNYQPVKNHDTEDSRAATYIDRWSHSPGIPAYSQDKQPYLNAMENVNNVNKDQFPDVQSRGKLDKGRFLPSFFQRLKAQYNHPRIVISKASRTNLLKKMKTVTFTLVSTLTIVTVQSCIPISEFASGWAGAICRKRRGFLESSDSKSETSQFAIAPSGVQPVEQTVLSSPRDPTAAENGPFVKDPAVNHGVISSKDEDILDDFSNVTLKAAGYLREKRFFSHLVTTTTSISYALLNLTVTKTVNLLNPNPFFPPIGQLACLPQGFVVCSNFSTTPPPIPSFP</sequence>
<accession>A0ABQ9ZBR9</accession>